<evidence type="ECO:0000256" key="3">
    <source>
        <dbReference type="ARBA" id="ARBA00023211"/>
    </source>
</evidence>
<evidence type="ECO:0000313" key="9">
    <source>
        <dbReference type="EMBL" id="PNY79704.1"/>
    </source>
</evidence>
<evidence type="ECO:0000313" key="10">
    <source>
        <dbReference type="Proteomes" id="UP000236379"/>
    </source>
</evidence>
<keyword evidence="10" id="KW-1185">Reference proteome</keyword>
<accession>A0A2K3UT33</accession>
<comment type="similarity">
    <text evidence="7">Belongs to the D-lyxose ketol-isomerase family.</text>
</comment>
<dbReference type="EC" id="5.3.1.15" evidence="8"/>
<dbReference type="CDD" id="cd20309">
    <property type="entry name" value="cupin_EcSI"/>
    <property type="match status" value="1"/>
</dbReference>
<dbReference type="Pfam" id="PF07385">
    <property type="entry name" value="Lyx_isomer"/>
    <property type="match status" value="1"/>
</dbReference>
<keyword evidence="4 9" id="KW-0413">Isomerase</keyword>
<dbReference type="RefSeq" id="WP_103313688.1">
    <property type="nucleotide sequence ID" value="NZ_PPPD01000002.1"/>
</dbReference>
<protein>
    <recommendedName>
        <fullName evidence="8">D-lyxose ketol-isomerase</fullName>
        <ecNumber evidence="8">5.3.1.15</ecNumber>
    </recommendedName>
</protein>
<evidence type="ECO:0000256" key="1">
    <source>
        <dbReference type="ARBA" id="ARBA00001936"/>
    </source>
</evidence>
<name>A0A2K3UT33_9DEIO</name>
<sequence length="231" mass="25558">MKRSEINRLIREGEAFVRAHGFLLPPFAFWTPQQWASLGLAGRELTAHGLGWDLTDFGLGDYEHFGLLLFTLRNGSLDEARSGVGRTYAEKVLLVGKDQVTKFHFHHRKTEDIINRGGGTLELMLHNATLDDRLADTPVTVQVDALERTLPPGGLLRLAPGESVTLRPGQYHQFTARGAPVLAGEVSSVNDDHSDNVFLEPLGRFPRIEEDEAPERLLVGDYARLGAAWPG</sequence>
<organism evidence="9 10">
    <name type="scientific">Deinococcus koreensis</name>
    <dbReference type="NCBI Taxonomy" id="2054903"/>
    <lineage>
        <taxon>Bacteria</taxon>
        <taxon>Thermotogati</taxon>
        <taxon>Deinococcota</taxon>
        <taxon>Deinococci</taxon>
        <taxon>Deinococcales</taxon>
        <taxon>Deinococcaceae</taxon>
        <taxon>Deinococcus</taxon>
    </lineage>
</organism>
<comment type="catalytic activity">
    <reaction evidence="6">
        <text>D-lyxose = D-xylulose</text>
        <dbReference type="Rhea" id="RHEA:14201"/>
        <dbReference type="ChEBI" id="CHEBI:16789"/>
        <dbReference type="ChEBI" id="CHEBI:17140"/>
        <dbReference type="EC" id="5.3.1.15"/>
    </reaction>
</comment>
<dbReference type="GO" id="GO:0047828">
    <property type="term" value="F:D-lyxose ketol-isomerase activity"/>
    <property type="evidence" value="ECO:0007669"/>
    <property type="project" value="UniProtKB-EC"/>
</dbReference>
<dbReference type="GO" id="GO:0046872">
    <property type="term" value="F:metal ion binding"/>
    <property type="evidence" value="ECO:0007669"/>
    <property type="project" value="UniProtKB-KW"/>
</dbReference>
<dbReference type="InterPro" id="IPR014710">
    <property type="entry name" value="RmlC-like_jellyroll"/>
</dbReference>
<evidence type="ECO:0000256" key="5">
    <source>
        <dbReference type="ARBA" id="ARBA00023277"/>
    </source>
</evidence>
<dbReference type="OrthoDB" id="27002at2"/>
<comment type="caution">
    <text evidence="9">The sequence shown here is derived from an EMBL/GenBank/DDBJ whole genome shotgun (WGS) entry which is preliminary data.</text>
</comment>
<evidence type="ECO:0000256" key="8">
    <source>
        <dbReference type="ARBA" id="ARBA00044972"/>
    </source>
</evidence>
<dbReference type="EMBL" id="PPPD01000002">
    <property type="protein sequence ID" value="PNY79704.1"/>
    <property type="molecule type" value="Genomic_DNA"/>
</dbReference>
<proteinExistence type="inferred from homology"/>
<dbReference type="Proteomes" id="UP000236379">
    <property type="component" value="Unassembled WGS sequence"/>
</dbReference>
<dbReference type="InterPro" id="IPR047581">
    <property type="entry name" value="EcSI_cupin"/>
</dbReference>
<evidence type="ECO:0000256" key="2">
    <source>
        <dbReference type="ARBA" id="ARBA00022723"/>
    </source>
</evidence>
<dbReference type="AlphaFoldDB" id="A0A2K3UT33"/>
<keyword evidence="5" id="KW-0119">Carbohydrate metabolism</keyword>
<evidence type="ECO:0000256" key="6">
    <source>
        <dbReference type="ARBA" id="ARBA00044907"/>
    </source>
</evidence>
<reference evidence="9 10" key="1">
    <citation type="submission" date="2018-01" db="EMBL/GenBank/DDBJ databases">
        <title>Deinococcus koreensis sp. nov., a radiation-resistant bacterium isolated from river water.</title>
        <authorList>
            <person name="Choi A."/>
        </authorList>
    </citation>
    <scope>NUCLEOTIDE SEQUENCE [LARGE SCALE GENOMIC DNA]</scope>
    <source>
        <strain evidence="9 10">SJW1-2</strain>
    </source>
</reference>
<dbReference type="Gene3D" id="2.60.120.10">
    <property type="entry name" value="Jelly Rolls"/>
    <property type="match status" value="1"/>
</dbReference>
<evidence type="ECO:0000256" key="4">
    <source>
        <dbReference type="ARBA" id="ARBA00023235"/>
    </source>
</evidence>
<gene>
    <name evidence="9" type="ORF">CVO96_17245</name>
</gene>
<evidence type="ECO:0000256" key="7">
    <source>
        <dbReference type="ARBA" id="ARBA00044951"/>
    </source>
</evidence>
<comment type="cofactor">
    <cofactor evidence="1">
        <name>Mn(2+)</name>
        <dbReference type="ChEBI" id="CHEBI:29035"/>
    </cofactor>
</comment>
<dbReference type="InterPro" id="IPR010864">
    <property type="entry name" value="D-lyxose_isomer"/>
</dbReference>
<keyword evidence="2" id="KW-0479">Metal-binding</keyword>
<keyword evidence="3" id="KW-0464">Manganese</keyword>